<evidence type="ECO:0000259" key="13">
    <source>
        <dbReference type="Pfam" id="PF23259"/>
    </source>
</evidence>
<dbReference type="GO" id="GO:0012505">
    <property type="term" value="C:endomembrane system"/>
    <property type="evidence" value="ECO:0007669"/>
    <property type="project" value="TreeGrafter"/>
</dbReference>
<feature type="transmembrane region" description="Helical" evidence="10">
    <location>
        <begin position="327"/>
        <end position="347"/>
    </location>
</feature>
<evidence type="ECO:0000256" key="9">
    <source>
        <dbReference type="ARBA" id="ARBA00038341"/>
    </source>
</evidence>
<evidence type="ECO:0008006" key="16">
    <source>
        <dbReference type="Google" id="ProtNLM"/>
    </source>
</evidence>
<dbReference type="GO" id="GO:0015297">
    <property type="term" value="F:antiporter activity"/>
    <property type="evidence" value="ECO:0007669"/>
    <property type="project" value="InterPro"/>
</dbReference>
<keyword evidence="4 10" id="KW-0812">Transmembrane</keyword>
<comment type="caution">
    <text evidence="14">The sequence shown here is derived from an EMBL/GenBank/DDBJ whole genome shotgun (WGS) entry which is preliminary data.</text>
</comment>
<evidence type="ECO:0000259" key="11">
    <source>
        <dbReference type="Pfam" id="PF00999"/>
    </source>
</evidence>
<keyword evidence="5" id="KW-0630">Potassium</keyword>
<keyword evidence="7" id="KW-0406">Ion transport</keyword>
<comment type="similarity">
    <text evidence="9">Belongs to the monovalent cation:proton antiporter 2 (CPA2) transporter (TC 2.A.37) family. CHX (TC 2.A.37.4) subfamily.</text>
</comment>
<evidence type="ECO:0000313" key="14">
    <source>
        <dbReference type="EMBL" id="KAH8502560.1"/>
    </source>
</evidence>
<dbReference type="GO" id="GO:0016020">
    <property type="term" value="C:membrane"/>
    <property type="evidence" value="ECO:0007669"/>
    <property type="project" value="UniProtKB-SubCell"/>
</dbReference>
<feature type="transmembrane region" description="Helical" evidence="10">
    <location>
        <begin position="180"/>
        <end position="200"/>
    </location>
</feature>
<accession>A0A8T2YBV4</accession>
<dbReference type="InterPro" id="IPR038770">
    <property type="entry name" value="Na+/solute_symporter_sf"/>
</dbReference>
<dbReference type="Proteomes" id="UP000807159">
    <property type="component" value="Chromosome 7"/>
</dbReference>
<dbReference type="InterPro" id="IPR011009">
    <property type="entry name" value="Kinase-like_dom_sf"/>
</dbReference>
<gene>
    <name evidence="14" type="ORF">H0E87_014023</name>
</gene>
<evidence type="ECO:0000256" key="1">
    <source>
        <dbReference type="ARBA" id="ARBA00004141"/>
    </source>
</evidence>
<reference evidence="14" key="1">
    <citation type="journal article" date="2021" name="J. Hered.">
        <title>Genome Assembly of Salicaceae Populus deltoides (Eastern Cottonwood) I-69 Based on Nanopore Sequencing and Hi-C Technologies.</title>
        <authorList>
            <person name="Bai S."/>
            <person name="Wu H."/>
            <person name="Zhang J."/>
            <person name="Pan Z."/>
            <person name="Zhao W."/>
            <person name="Li Z."/>
            <person name="Tong C."/>
        </authorList>
    </citation>
    <scope>NUCLEOTIDE SEQUENCE</scope>
    <source>
        <tissue evidence="14">Leaf</tissue>
    </source>
</reference>
<dbReference type="Pfam" id="PF23256">
    <property type="entry name" value="CHX17_2nd"/>
    <property type="match status" value="1"/>
</dbReference>
<dbReference type="PANTHER" id="PTHR32468:SF74">
    <property type="entry name" value="CATION_H(+) ANTIPORTER 21-RELATED"/>
    <property type="match status" value="1"/>
</dbReference>
<evidence type="ECO:0000259" key="12">
    <source>
        <dbReference type="Pfam" id="PF23256"/>
    </source>
</evidence>
<keyword evidence="6 10" id="KW-1133">Transmembrane helix</keyword>
<dbReference type="PANTHER" id="PTHR32468">
    <property type="entry name" value="CATION/H + ANTIPORTER"/>
    <property type="match status" value="1"/>
</dbReference>
<protein>
    <recommendedName>
        <fullName evidence="16">Cation/H+ exchanger domain-containing protein</fullName>
    </recommendedName>
</protein>
<dbReference type="Gene3D" id="1.10.510.10">
    <property type="entry name" value="Transferase(Phosphotransferase) domain 1"/>
    <property type="match status" value="1"/>
</dbReference>
<evidence type="ECO:0000256" key="6">
    <source>
        <dbReference type="ARBA" id="ARBA00022989"/>
    </source>
</evidence>
<dbReference type="EMBL" id="JACEGQ020000007">
    <property type="protein sequence ID" value="KAH8502560.1"/>
    <property type="molecule type" value="Genomic_DNA"/>
</dbReference>
<feature type="transmembrane region" description="Helical" evidence="10">
    <location>
        <begin position="151"/>
        <end position="173"/>
    </location>
</feature>
<feature type="transmembrane region" description="Helical" evidence="10">
    <location>
        <begin position="359"/>
        <end position="381"/>
    </location>
</feature>
<dbReference type="InterPro" id="IPR050794">
    <property type="entry name" value="CPA2_transporter"/>
</dbReference>
<dbReference type="Gene3D" id="1.20.1530.20">
    <property type="match status" value="1"/>
</dbReference>
<dbReference type="InterPro" id="IPR006153">
    <property type="entry name" value="Cation/H_exchanger_TM"/>
</dbReference>
<dbReference type="GO" id="GO:0006813">
    <property type="term" value="P:potassium ion transport"/>
    <property type="evidence" value="ECO:0007669"/>
    <property type="project" value="UniProtKB-KW"/>
</dbReference>
<feature type="transmembrane region" description="Helical" evidence="10">
    <location>
        <begin position="295"/>
        <end position="320"/>
    </location>
</feature>
<keyword evidence="15" id="KW-1185">Reference proteome</keyword>
<dbReference type="InterPro" id="IPR057290">
    <property type="entry name" value="CHX17_C"/>
</dbReference>
<evidence type="ECO:0000256" key="4">
    <source>
        <dbReference type="ARBA" id="ARBA00022692"/>
    </source>
</evidence>
<feature type="transmembrane region" description="Helical" evidence="10">
    <location>
        <begin position="220"/>
        <end position="246"/>
    </location>
</feature>
<dbReference type="Pfam" id="PF00999">
    <property type="entry name" value="Na_H_Exchanger"/>
    <property type="match status" value="1"/>
</dbReference>
<dbReference type="InterPro" id="IPR057291">
    <property type="entry name" value="CHX17_2nd"/>
</dbReference>
<dbReference type="Pfam" id="PF23259">
    <property type="entry name" value="CHX17_C"/>
    <property type="match status" value="1"/>
</dbReference>
<evidence type="ECO:0000256" key="2">
    <source>
        <dbReference type="ARBA" id="ARBA00022448"/>
    </source>
</evidence>
<comment type="subcellular location">
    <subcellularLocation>
        <location evidence="1">Membrane</location>
        <topology evidence="1">Multi-pass membrane protein</topology>
    </subcellularLocation>
</comment>
<keyword evidence="8 10" id="KW-0472">Membrane</keyword>
<dbReference type="AlphaFoldDB" id="A0A8T2YBV4"/>
<feature type="domain" description="Cation/H(+) antiporter C-terminal" evidence="13">
    <location>
        <begin position="584"/>
        <end position="747"/>
    </location>
</feature>
<name>A0A8T2YBV4_POPDE</name>
<feature type="domain" description="Cation/H(+) antiporter central" evidence="12">
    <location>
        <begin position="437"/>
        <end position="570"/>
    </location>
</feature>
<feature type="transmembrane region" description="Helical" evidence="10">
    <location>
        <begin position="52"/>
        <end position="69"/>
    </location>
</feature>
<feature type="transmembrane region" description="Helical" evidence="10">
    <location>
        <begin position="12"/>
        <end position="32"/>
    </location>
</feature>
<evidence type="ECO:0000256" key="8">
    <source>
        <dbReference type="ARBA" id="ARBA00023136"/>
    </source>
</evidence>
<evidence type="ECO:0000256" key="10">
    <source>
        <dbReference type="SAM" id="Phobius"/>
    </source>
</evidence>
<evidence type="ECO:0000256" key="3">
    <source>
        <dbReference type="ARBA" id="ARBA00022538"/>
    </source>
</evidence>
<feature type="domain" description="Cation/H+ exchanger transmembrane" evidence="11">
    <location>
        <begin position="13"/>
        <end position="377"/>
    </location>
</feature>
<dbReference type="SUPFAM" id="SSF56112">
    <property type="entry name" value="Protein kinase-like (PK-like)"/>
    <property type="match status" value="1"/>
</dbReference>
<keyword evidence="3" id="KW-0633">Potassium transport</keyword>
<evidence type="ECO:0000256" key="7">
    <source>
        <dbReference type="ARBA" id="ARBA00023065"/>
    </source>
</evidence>
<evidence type="ECO:0000313" key="15">
    <source>
        <dbReference type="Proteomes" id="UP000807159"/>
    </source>
</evidence>
<evidence type="ECO:0000256" key="5">
    <source>
        <dbReference type="ARBA" id="ARBA00022958"/>
    </source>
</evidence>
<dbReference type="GO" id="GO:0006885">
    <property type="term" value="P:regulation of pH"/>
    <property type="evidence" value="ECO:0007669"/>
    <property type="project" value="TreeGrafter"/>
</dbReference>
<proteinExistence type="inferred from homology"/>
<feature type="transmembrane region" description="Helical" evidence="10">
    <location>
        <begin position="81"/>
        <end position="103"/>
    </location>
</feature>
<sequence length="935" mass="104042">MHAHWIIDGINYVGLPIVYAQAGVLLGPSALGTTPLFFDHVLPLKAVKVLETFANLALVYYMFLFGLEMDLKPIMNSGSEAIRIAISGILIPLGFGFGLFYLFQLLDSNAKEISSFKGSIFWAITLTATNFPDVTQVLTDLKLLRTDMGRLAMSSAVSSDFFTWILLVVAMALLNARPYYVLPSILAFVLLCGFVIRPVISKIANHAVKGDDFTEQHIWFVLGWIVFFGFITDAFGLHSMVGSFMLGVIMPRRDVIRMKLMERLDDFVSGIMMPLFFLTSGTRTDAGFMLKETPWYAIFIIIFLSFGAKILSTLLVFLLHNKPMEDGFALGVIMNTKGVMSIIIINAGRNIKVLNNQTFTLMVFSALAMTCLVEPIVAATYKPRKKLLRYKHRTIESVLTNGVEFKILACVLSNRDAPCMISLLEASNAGPDFPICVIAVHLVELTGRNTAMLIVHDHSMTSMSNPIRAKSESDQIIFAFKSYEKRNGAVSVQTITAISPYENMHEDICSLALDKRVSLIIIPFQTVLTADGRVEDAKSTFPAMNQYVLENATCSVGLLVDRGLGSIMQTGPARNSSSSKGHRIAMIFIGGPDDREALAYAWRMAGHPGISLTVLRFLPGRIAAQSTPEHGSNSHDELFSSMTIEEREKRLDDDYTYEFMFKTLDDESITYTEKVVNNGDETLAEIRRNDADFDLYIVGRGEKTRSVLTSGLSDWNSCQELGTMGDTLASSNFASHASVLVVQQYVPKNYIANPHGFSASLGSTTWRPLMVGDQVSFGNTTSISHQYVYDQDEDDDDDYDYDYDYDYVRSGTPGYMAPEWTKISTPTSVKVDVTVMELCSWKLFSAGETWKSTYQNVPEEVLLSKWAYELLVARELDRLDLGEDVDRQKLEKMVMIGIWCIQDEPGLRPSMKTVVMMLEGITDVSVPPRPTSASA</sequence>
<dbReference type="GO" id="GO:1902600">
    <property type="term" value="P:proton transmembrane transport"/>
    <property type="evidence" value="ECO:0007669"/>
    <property type="project" value="InterPro"/>
</dbReference>
<keyword evidence="2" id="KW-0813">Transport</keyword>
<organism evidence="14 15">
    <name type="scientific">Populus deltoides</name>
    <name type="common">Eastern poplar</name>
    <name type="synonym">Eastern cottonwood</name>
    <dbReference type="NCBI Taxonomy" id="3696"/>
    <lineage>
        <taxon>Eukaryota</taxon>
        <taxon>Viridiplantae</taxon>
        <taxon>Streptophyta</taxon>
        <taxon>Embryophyta</taxon>
        <taxon>Tracheophyta</taxon>
        <taxon>Spermatophyta</taxon>
        <taxon>Magnoliopsida</taxon>
        <taxon>eudicotyledons</taxon>
        <taxon>Gunneridae</taxon>
        <taxon>Pentapetalae</taxon>
        <taxon>rosids</taxon>
        <taxon>fabids</taxon>
        <taxon>Malpighiales</taxon>
        <taxon>Salicaceae</taxon>
        <taxon>Saliceae</taxon>
        <taxon>Populus</taxon>
    </lineage>
</organism>